<gene>
    <name evidence="1" type="primary">gp_20447</name>
</gene>
<proteinExistence type="predicted"/>
<protein>
    <submittedName>
        <fullName evidence="1">dUTP diphosphatase</fullName>
    </submittedName>
</protein>
<dbReference type="SUPFAM" id="SSF51283">
    <property type="entry name" value="dUTPase-like"/>
    <property type="match status" value="1"/>
</dbReference>
<organism evidence="1 2">
    <name type="scientific">uncultured phage cr44_1</name>
    <dbReference type="NCBI Taxonomy" id="2986405"/>
    <lineage>
        <taxon>Viruses</taxon>
        <taxon>Duplodnaviria</taxon>
        <taxon>Heunggongvirae</taxon>
        <taxon>Uroviricota</taxon>
        <taxon>Caudoviricetes</taxon>
        <taxon>Crassvirales</taxon>
        <taxon>Steigviridae</taxon>
        <taxon>Asinivirinae</taxon>
        <taxon>Kahnovirus</taxon>
        <taxon>Kahnovirus copri</taxon>
    </lineage>
</organism>
<dbReference type="KEGG" id="vg:75691781"/>
<keyword evidence="2" id="KW-1185">Reference proteome</keyword>
<sequence>MKLKIKVKVLTKGCMPVINENGDWVDLRSAIDITIPAPQANVLKRKTVEGERVGHRDVEIPTYYIPLGVAMQLPQGFEAIIDSRSSGPKKLGLFIPNGQGVVDNIYNGNDDQWHYVCSPMRETTIEAGDRICQFRIQLSQKATMWQKIKWLLSSGIELVEVDDLGNENRLGFGSTGIK</sequence>
<dbReference type="GeneID" id="75691781"/>
<dbReference type="Gene3D" id="2.70.40.10">
    <property type="match status" value="1"/>
</dbReference>
<evidence type="ECO:0000313" key="2">
    <source>
        <dbReference type="Proteomes" id="UP000827552"/>
    </source>
</evidence>
<dbReference type="EMBL" id="MZ130483">
    <property type="protein sequence ID" value="QWM89903.1"/>
    <property type="molecule type" value="Genomic_DNA"/>
</dbReference>
<evidence type="ECO:0000313" key="1">
    <source>
        <dbReference type="EMBL" id="QWM89903.1"/>
    </source>
</evidence>
<dbReference type="RefSeq" id="YP_010359475.1">
    <property type="nucleotide sequence ID" value="NC_062773.1"/>
</dbReference>
<dbReference type="Proteomes" id="UP000827552">
    <property type="component" value="Segment"/>
</dbReference>
<dbReference type="InterPro" id="IPR036157">
    <property type="entry name" value="dUTPase-like_sf"/>
</dbReference>
<name>A0AAE7RZ70_9CAUD</name>
<accession>A0AAE7RZ70</accession>
<reference evidence="1 2" key="1">
    <citation type="submission" date="2021-04" db="EMBL/GenBank/DDBJ databases">
        <authorList>
            <person name="Shkoporov A.N."/>
            <person name="Stockdale S.R."/>
            <person name="Guerin E."/>
            <person name="Ross R.P."/>
            <person name="Hill C."/>
        </authorList>
    </citation>
    <scope>NUCLEOTIDE SEQUENCE [LARGE SCALE GENOMIC DNA]</scope>
    <source>
        <strain evidence="2">cr44_1</strain>
    </source>
</reference>